<reference evidence="3" key="1">
    <citation type="journal article" date="2019" name="Int. J. Syst. Evol. Microbiol.">
        <title>The Global Catalogue of Microorganisms (GCM) 10K type strain sequencing project: providing services to taxonomists for standard genome sequencing and annotation.</title>
        <authorList>
            <consortium name="The Broad Institute Genomics Platform"/>
            <consortium name="The Broad Institute Genome Sequencing Center for Infectious Disease"/>
            <person name="Wu L."/>
            <person name="Ma J."/>
        </authorList>
    </citation>
    <scope>NUCLEOTIDE SEQUENCE [LARGE SCALE GENOMIC DNA]</scope>
    <source>
        <strain evidence="3">JCM 17938</strain>
    </source>
</reference>
<comment type="caution">
    <text evidence="2">The sequence shown here is derived from an EMBL/GenBank/DDBJ whole genome shotgun (WGS) entry which is preliminary data.</text>
</comment>
<dbReference type="EMBL" id="BAABHJ010000032">
    <property type="protein sequence ID" value="GAA4616490.1"/>
    <property type="molecule type" value="Genomic_DNA"/>
</dbReference>
<gene>
    <name evidence="2" type="ORF">GCM10023195_73390</name>
</gene>
<proteinExistence type="predicted"/>
<evidence type="ECO:0000256" key="1">
    <source>
        <dbReference type="SAM" id="MobiDB-lite"/>
    </source>
</evidence>
<protein>
    <recommendedName>
        <fullName evidence="4">Lipoprotein</fullName>
    </recommendedName>
</protein>
<organism evidence="2 3">
    <name type="scientific">Actinoallomurus liliacearum</name>
    <dbReference type="NCBI Taxonomy" id="1080073"/>
    <lineage>
        <taxon>Bacteria</taxon>
        <taxon>Bacillati</taxon>
        <taxon>Actinomycetota</taxon>
        <taxon>Actinomycetes</taxon>
        <taxon>Streptosporangiales</taxon>
        <taxon>Thermomonosporaceae</taxon>
        <taxon>Actinoallomurus</taxon>
    </lineage>
</organism>
<sequence length="497" mass="53046">MFEIGRHGGCAVFTGYVGSGSFCSGRRGSAGAKVRWPALVTAVALGSAAGCSGGGSHHQRGPMTAATALKPIAAEVQEAAARVWPEAAKIWPGTVLKDRRVILGEGGRARLVSVDGVTDLSAAELRKRKIDIPRGGSSYATWDGHPAVILNVADPSYKSDSATSGMPLSATLFAAATDELFHATQQSWQAWRKSGEMLRGTDVPLAVTPRLYRAMVYNDMVAAFNAPKQRNQRLAGAAYWWSRWHKEFPGEVKRAAVTDIGDGAAGYFGAISMAMAMGAKREDLPAIRKNAQLRPLDGRLDPGQITLDGESTELGGVAGLLLDETRKDWKRQVTQGRQTPVDLLLTGVNPVAEPAPDSLRQSIQDILSKLNTDLIPRLNPLVSAYRDTGHALVLVPMNTAEGDLDAGGYYVSHEVPYEILARLTGTFRLKSGTLQAKEASVLAGVVDGRSYLIIPTGDKSTKGQVSSNRAQFDGGSLTGSFQVSPRHEGGREQFVAR</sequence>
<feature type="region of interest" description="Disordered" evidence="1">
    <location>
        <begin position="458"/>
        <end position="497"/>
    </location>
</feature>
<evidence type="ECO:0008006" key="4">
    <source>
        <dbReference type="Google" id="ProtNLM"/>
    </source>
</evidence>
<keyword evidence="3" id="KW-1185">Reference proteome</keyword>
<name>A0ABP8TU13_9ACTN</name>
<evidence type="ECO:0000313" key="2">
    <source>
        <dbReference type="EMBL" id="GAA4616490.1"/>
    </source>
</evidence>
<evidence type="ECO:0000313" key="3">
    <source>
        <dbReference type="Proteomes" id="UP001500212"/>
    </source>
</evidence>
<accession>A0ABP8TU13</accession>
<dbReference type="Proteomes" id="UP001500212">
    <property type="component" value="Unassembled WGS sequence"/>
</dbReference>